<dbReference type="InterPro" id="IPR029485">
    <property type="entry name" value="CAT_C"/>
</dbReference>
<name>A0AAV4J588_9GAST</name>
<evidence type="ECO:0000256" key="6">
    <source>
        <dbReference type="SAM" id="Phobius"/>
    </source>
</evidence>
<feature type="transmembrane region" description="Helical" evidence="6">
    <location>
        <begin position="160"/>
        <end position="177"/>
    </location>
</feature>
<gene>
    <name evidence="8" type="ORF">ElyMa_003253300</name>
</gene>
<feature type="transmembrane region" description="Helical" evidence="6">
    <location>
        <begin position="317"/>
        <end position="343"/>
    </location>
</feature>
<comment type="subcellular location">
    <subcellularLocation>
        <location evidence="1">Membrane</location>
        <topology evidence="1">Multi-pass membrane protein</topology>
    </subcellularLocation>
</comment>
<dbReference type="FunFam" id="1.20.1740.10:FF:000010">
    <property type="entry name" value="probable cationic amino acid transporter"/>
    <property type="match status" value="1"/>
</dbReference>
<dbReference type="PANTHER" id="PTHR43243">
    <property type="entry name" value="INNER MEMBRANE TRANSPORTER YGJI-RELATED"/>
    <property type="match status" value="1"/>
</dbReference>
<feature type="transmembrane region" description="Helical" evidence="6">
    <location>
        <begin position="189"/>
        <end position="207"/>
    </location>
</feature>
<keyword evidence="2 6" id="KW-0812">Transmembrane</keyword>
<feature type="transmembrane region" description="Helical" evidence="6">
    <location>
        <begin position="92"/>
        <end position="113"/>
    </location>
</feature>
<sequence>MSFLQRLARRKVLTEEEKGATDLDRCLSLFDLILLGIGSTLGAGLYVVIGQVGKDVAGPAVTLSFFVAAITSAFAGLCYAEFAARIPRAGSAYVYSYVTVGELVAFIIGWNLILEYVIGTASVARAASSYFDNLIGNRMSDFFKSHMPMHVDQLSEYPDIFALAITLILTGLLIAGVKESARFNNFFTCVNLLVVLYVTICGLFKLNTHNWSLSQEEVPVGYGKGGFMPYGFSGAMAGAATCFYAFVGFDCVATTGEETKNPQKTTPIAIVVSLFVICLAYCGVSAIVTLMCPYYLLDPNAALPAIFERAGWGVARYLVAIGALSALLTSLMGAMFPLPRILYAMGTDGVIFRFLGAIHPRFHTPVLGTALSGIFAGVMAMVFSLKQLVEMMSIGTLLAYTLVSVSVLLLRYETDASLPVVFVTGECLVLIKLFDTLETHGVWVVVLACVMGLGILICCVIIVRQPQSQAKLSFKVPLVPWIPILSVLVNIYLMLKLSTLTWARFGVWMFIGFLIYFGYGIRQAGTVVDGPDSDNSATVRDDRPASPMETDRLLPHSTATRELDGKYMIQ</sequence>
<dbReference type="Pfam" id="PF13520">
    <property type="entry name" value="AA_permease_2"/>
    <property type="match status" value="1"/>
</dbReference>
<feature type="transmembrane region" description="Helical" evidence="6">
    <location>
        <begin position="227"/>
        <end position="247"/>
    </location>
</feature>
<feature type="region of interest" description="Disordered" evidence="5">
    <location>
        <begin position="530"/>
        <end position="551"/>
    </location>
</feature>
<dbReference type="Gene3D" id="1.20.1740.10">
    <property type="entry name" value="Amino acid/polyamine transporter I"/>
    <property type="match status" value="1"/>
</dbReference>
<evidence type="ECO:0000313" key="8">
    <source>
        <dbReference type="EMBL" id="GFS18003.1"/>
    </source>
</evidence>
<evidence type="ECO:0000256" key="4">
    <source>
        <dbReference type="ARBA" id="ARBA00023136"/>
    </source>
</evidence>
<feature type="transmembrane region" description="Helical" evidence="6">
    <location>
        <begin position="268"/>
        <end position="297"/>
    </location>
</feature>
<accession>A0AAV4J588</accession>
<protein>
    <submittedName>
        <fullName evidence="8">Cationic amino acid transporter 2-like</fullName>
    </submittedName>
</protein>
<evidence type="ECO:0000256" key="1">
    <source>
        <dbReference type="ARBA" id="ARBA00004141"/>
    </source>
</evidence>
<feature type="domain" description="Cationic amino acid transporter C-terminal" evidence="7">
    <location>
        <begin position="474"/>
        <end position="523"/>
    </location>
</feature>
<dbReference type="InterPro" id="IPR002293">
    <property type="entry name" value="AA/rel_permease1"/>
</dbReference>
<feature type="transmembrane region" description="Helical" evidence="6">
    <location>
        <begin position="27"/>
        <end position="49"/>
    </location>
</feature>
<feature type="transmembrane region" description="Helical" evidence="6">
    <location>
        <begin position="61"/>
        <end position="80"/>
    </location>
</feature>
<keyword evidence="9" id="KW-1185">Reference proteome</keyword>
<dbReference type="PANTHER" id="PTHR43243:SF105">
    <property type="entry name" value="CATIONIC AMINO ACID TRANSPORTER C-TERMINAL DOMAIN-CONTAINING PROTEIN"/>
    <property type="match status" value="1"/>
</dbReference>
<evidence type="ECO:0000256" key="3">
    <source>
        <dbReference type="ARBA" id="ARBA00022989"/>
    </source>
</evidence>
<feature type="transmembrane region" description="Helical" evidence="6">
    <location>
        <begin position="476"/>
        <end position="495"/>
    </location>
</feature>
<dbReference type="GO" id="GO:0097638">
    <property type="term" value="P:L-arginine import across plasma membrane"/>
    <property type="evidence" value="ECO:0007669"/>
    <property type="project" value="TreeGrafter"/>
</dbReference>
<proteinExistence type="predicted"/>
<dbReference type="GO" id="GO:0005886">
    <property type="term" value="C:plasma membrane"/>
    <property type="evidence" value="ECO:0007669"/>
    <property type="project" value="TreeGrafter"/>
</dbReference>
<feature type="transmembrane region" description="Helical" evidence="6">
    <location>
        <begin position="440"/>
        <end position="464"/>
    </location>
</feature>
<dbReference type="Pfam" id="PF13906">
    <property type="entry name" value="AA_permease_C"/>
    <property type="match status" value="1"/>
</dbReference>
<feature type="compositionally biased region" description="Basic and acidic residues" evidence="5">
    <location>
        <begin position="539"/>
        <end position="551"/>
    </location>
</feature>
<feature type="transmembrane region" description="Helical" evidence="6">
    <location>
        <begin position="417"/>
        <end position="434"/>
    </location>
</feature>
<dbReference type="PIRSF" id="PIRSF006060">
    <property type="entry name" value="AA_transporter"/>
    <property type="match status" value="1"/>
</dbReference>
<comment type="caution">
    <text evidence="8">The sequence shown here is derived from an EMBL/GenBank/DDBJ whole genome shotgun (WGS) entry which is preliminary data.</text>
</comment>
<keyword evidence="4 6" id="KW-0472">Membrane</keyword>
<feature type="transmembrane region" description="Helical" evidence="6">
    <location>
        <begin position="391"/>
        <end position="410"/>
    </location>
</feature>
<feature type="transmembrane region" description="Helical" evidence="6">
    <location>
        <begin position="364"/>
        <end position="385"/>
    </location>
</feature>
<feature type="transmembrane region" description="Helical" evidence="6">
    <location>
        <begin position="501"/>
        <end position="519"/>
    </location>
</feature>
<keyword evidence="3 6" id="KW-1133">Transmembrane helix</keyword>
<dbReference type="GO" id="GO:0000064">
    <property type="term" value="F:L-ornithine transmembrane transporter activity"/>
    <property type="evidence" value="ECO:0007669"/>
    <property type="project" value="TreeGrafter"/>
</dbReference>
<evidence type="ECO:0000259" key="7">
    <source>
        <dbReference type="Pfam" id="PF13906"/>
    </source>
</evidence>
<dbReference type="Proteomes" id="UP000762676">
    <property type="component" value="Unassembled WGS sequence"/>
</dbReference>
<dbReference type="EMBL" id="BMAT01006686">
    <property type="protein sequence ID" value="GFS18003.1"/>
    <property type="molecule type" value="Genomic_DNA"/>
</dbReference>
<dbReference type="GO" id="GO:0061459">
    <property type="term" value="F:L-arginine transmembrane transporter activity"/>
    <property type="evidence" value="ECO:0007669"/>
    <property type="project" value="TreeGrafter"/>
</dbReference>
<evidence type="ECO:0000313" key="9">
    <source>
        <dbReference type="Proteomes" id="UP000762676"/>
    </source>
</evidence>
<evidence type="ECO:0000256" key="2">
    <source>
        <dbReference type="ARBA" id="ARBA00022692"/>
    </source>
</evidence>
<dbReference type="AlphaFoldDB" id="A0AAV4J588"/>
<dbReference type="GO" id="GO:0015189">
    <property type="term" value="F:L-lysine transmembrane transporter activity"/>
    <property type="evidence" value="ECO:0007669"/>
    <property type="project" value="TreeGrafter"/>
</dbReference>
<reference evidence="8 9" key="1">
    <citation type="journal article" date="2021" name="Elife">
        <title>Chloroplast acquisition without the gene transfer in kleptoplastic sea slugs, Plakobranchus ocellatus.</title>
        <authorList>
            <person name="Maeda T."/>
            <person name="Takahashi S."/>
            <person name="Yoshida T."/>
            <person name="Shimamura S."/>
            <person name="Takaki Y."/>
            <person name="Nagai Y."/>
            <person name="Toyoda A."/>
            <person name="Suzuki Y."/>
            <person name="Arimoto A."/>
            <person name="Ishii H."/>
            <person name="Satoh N."/>
            <person name="Nishiyama T."/>
            <person name="Hasebe M."/>
            <person name="Maruyama T."/>
            <person name="Minagawa J."/>
            <person name="Obokata J."/>
            <person name="Shigenobu S."/>
        </authorList>
    </citation>
    <scope>NUCLEOTIDE SEQUENCE [LARGE SCALE GENOMIC DNA]</scope>
</reference>
<evidence type="ECO:0000256" key="5">
    <source>
        <dbReference type="SAM" id="MobiDB-lite"/>
    </source>
</evidence>
<organism evidence="8 9">
    <name type="scientific">Elysia marginata</name>
    <dbReference type="NCBI Taxonomy" id="1093978"/>
    <lineage>
        <taxon>Eukaryota</taxon>
        <taxon>Metazoa</taxon>
        <taxon>Spiralia</taxon>
        <taxon>Lophotrochozoa</taxon>
        <taxon>Mollusca</taxon>
        <taxon>Gastropoda</taxon>
        <taxon>Heterobranchia</taxon>
        <taxon>Euthyneura</taxon>
        <taxon>Panpulmonata</taxon>
        <taxon>Sacoglossa</taxon>
        <taxon>Placobranchoidea</taxon>
        <taxon>Plakobranchidae</taxon>
        <taxon>Elysia</taxon>
    </lineage>
</organism>